<comment type="pathway">
    <text evidence="4">Cofactor biosynthesis; adenosylcobalamin biosynthesis; adenosylcobalamin from cob(II)yrinate a,c-diamide: step 2/7.</text>
</comment>
<dbReference type="GO" id="GO:0009236">
    <property type="term" value="P:cobalamin biosynthetic process"/>
    <property type="evidence" value="ECO:0007669"/>
    <property type="project" value="UniProtKB-UniRule"/>
</dbReference>
<dbReference type="Proteomes" id="UP000617628">
    <property type="component" value="Unassembled WGS sequence"/>
</dbReference>
<dbReference type="GO" id="GO:0005524">
    <property type="term" value="F:ATP binding"/>
    <property type="evidence" value="ECO:0007669"/>
    <property type="project" value="UniProtKB-UniRule"/>
</dbReference>
<evidence type="ECO:0000256" key="2">
    <source>
        <dbReference type="ARBA" id="ARBA00022741"/>
    </source>
</evidence>
<feature type="domain" description="Cobalamin adenosyltransferase-like" evidence="6">
    <location>
        <begin position="6"/>
        <end position="172"/>
    </location>
</feature>
<evidence type="ECO:0000313" key="8">
    <source>
        <dbReference type="Proteomes" id="UP000617628"/>
    </source>
</evidence>
<dbReference type="EMBL" id="JAENIL010000033">
    <property type="protein sequence ID" value="MBK1878679.1"/>
    <property type="molecule type" value="Genomic_DNA"/>
</dbReference>
<gene>
    <name evidence="7" type="ORF">JIN87_17495</name>
</gene>
<protein>
    <recommendedName>
        <fullName evidence="4">Corrinoid adenosyltransferase</fullName>
        <ecNumber evidence="4">2.5.1.17</ecNumber>
    </recommendedName>
    <alternativeName>
        <fullName evidence="4">Cob(II)alamin adenosyltransferase</fullName>
    </alternativeName>
    <alternativeName>
        <fullName evidence="4">Cob(II)yrinic acid a,c-diamide adenosyltransferase</fullName>
    </alternativeName>
    <alternativeName>
        <fullName evidence="4">Cobinamide/cobalamin adenosyltransferase</fullName>
    </alternativeName>
</protein>
<dbReference type="InterPro" id="IPR029499">
    <property type="entry name" value="PduO-typ"/>
</dbReference>
<evidence type="ECO:0000256" key="4">
    <source>
        <dbReference type="RuleBase" id="RU366026"/>
    </source>
</evidence>
<comment type="caution">
    <text evidence="7">The sequence shown here is derived from an EMBL/GenBank/DDBJ whole genome shotgun (WGS) entry which is preliminary data.</text>
</comment>
<evidence type="ECO:0000259" key="6">
    <source>
        <dbReference type="Pfam" id="PF01923"/>
    </source>
</evidence>
<dbReference type="RefSeq" id="WP_200356890.1">
    <property type="nucleotide sequence ID" value="NZ_JAENIL010000033.1"/>
</dbReference>
<dbReference type="AlphaFoldDB" id="A0A934S3D7"/>
<keyword evidence="3 4" id="KW-0067">ATP-binding</keyword>
<dbReference type="NCBIfam" id="TIGR00636">
    <property type="entry name" value="PduO_Nterm"/>
    <property type="match status" value="1"/>
</dbReference>
<sequence>MGKGVISTRGGDKGKTAIGGGGGERVDKDDARIEALGDLDETNSVIGVLRSVLPAEHDWESGLQRIQTEMMNLMGHVATPSYAKKQPTIPLPEESSIWMEEWMKAIEESLADTTEHFLLPGGNQICAQCHMVRTVARRAERRLVTLNKIDPVNPSVLKFVNRLSDLAFKLARQETHRKGLTEERWRLFKPERSKS</sequence>
<dbReference type="EC" id="2.5.1.17" evidence="4"/>
<keyword evidence="2 4" id="KW-0547">Nucleotide-binding</keyword>
<name>A0A934S3D7_9BACT</name>
<keyword evidence="1 4" id="KW-0808">Transferase</keyword>
<dbReference type="Pfam" id="PF01923">
    <property type="entry name" value="Cob_adeno_trans"/>
    <property type="match status" value="1"/>
</dbReference>
<evidence type="ECO:0000256" key="1">
    <source>
        <dbReference type="ARBA" id="ARBA00022679"/>
    </source>
</evidence>
<dbReference type="Gene3D" id="1.20.1200.10">
    <property type="entry name" value="Cobalamin adenosyltransferase-like"/>
    <property type="match status" value="1"/>
</dbReference>
<accession>A0A934S3D7</accession>
<evidence type="ECO:0000256" key="5">
    <source>
        <dbReference type="SAM" id="MobiDB-lite"/>
    </source>
</evidence>
<dbReference type="GO" id="GO:0008817">
    <property type="term" value="F:corrinoid adenosyltransferase activity"/>
    <property type="evidence" value="ECO:0007669"/>
    <property type="project" value="UniProtKB-UniRule"/>
</dbReference>
<comment type="catalytic activity">
    <reaction evidence="4">
        <text>2 cob(II)alamin + reduced [electron-transfer flavoprotein] + 2 ATP = 2 adenosylcob(III)alamin + 2 triphosphate + oxidized [electron-transfer flavoprotein] + 3 H(+)</text>
        <dbReference type="Rhea" id="RHEA:28671"/>
        <dbReference type="Rhea" id="RHEA-COMP:10685"/>
        <dbReference type="Rhea" id="RHEA-COMP:10686"/>
        <dbReference type="ChEBI" id="CHEBI:15378"/>
        <dbReference type="ChEBI" id="CHEBI:16304"/>
        <dbReference type="ChEBI" id="CHEBI:18036"/>
        <dbReference type="ChEBI" id="CHEBI:18408"/>
        <dbReference type="ChEBI" id="CHEBI:30616"/>
        <dbReference type="ChEBI" id="CHEBI:57692"/>
        <dbReference type="ChEBI" id="CHEBI:58307"/>
        <dbReference type="EC" id="2.5.1.17"/>
    </reaction>
</comment>
<evidence type="ECO:0000256" key="3">
    <source>
        <dbReference type="ARBA" id="ARBA00022840"/>
    </source>
</evidence>
<keyword evidence="4" id="KW-0169">Cobalamin biosynthesis</keyword>
<organism evidence="7 8">
    <name type="scientific">Pelagicoccus mobilis</name>
    <dbReference type="NCBI Taxonomy" id="415221"/>
    <lineage>
        <taxon>Bacteria</taxon>
        <taxon>Pseudomonadati</taxon>
        <taxon>Verrucomicrobiota</taxon>
        <taxon>Opitutia</taxon>
        <taxon>Puniceicoccales</taxon>
        <taxon>Pelagicoccaceae</taxon>
        <taxon>Pelagicoccus</taxon>
    </lineage>
</organism>
<feature type="region of interest" description="Disordered" evidence="5">
    <location>
        <begin position="1"/>
        <end position="27"/>
    </location>
</feature>
<dbReference type="PANTHER" id="PTHR12213">
    <property type="entry name" value="CORRINOID ADENOSYLTRANSFERASE"/>
    <property type="match status" value="1"/>
</dbReference>
<proteinExistence type="inferred from homology"/>
<dbReference type="SUPFAM" id="SSF89028">
    <property type="entry name" value="Cobalamin adenosyltransferase-like"/>
    <property type="match status" value="1"/>
</dbReference>
<comment type="similarity">
    <text evidence="4">Belongs to the Cob(I)alamin adenosyltransferase family.</text>
</comment>
<dbReference type="PANTHER" id="PTHR12213:SF0">
    <property type="entry name" value="CORRINOID ADENOSYLTRANSFERASE MMAB"/>
    <property type="match status" value="1"/>
</dbReference>
<comment type="catalytic activity">
    <reaction evidence="4">
        <text>2 cob(II)yrinate a,c diamide + reduced [electron-transfer flavoprotein] + 2 ATP = 2 adenosylcob(III)yrinate a,c-diamide + 2 triphosphate + oxidized [electron-transfer flavoprotein] + 3 H(+)</text>
        <dbReference type="Rhea" id="RHEA:11528"/>
        <dbReference type="Rhea" id="RHEA-COMP:10685"/>
        <dbReference type="Rhea" id="RHEA-COMP:10686"/>
        <dbReference type="ChEBI" id="CHEBI:15378"/>
        <dbReference type="ChEBI" id="CHEBI:18036"/>
        <dbReference type="ChEBI" id="CHEBI:30616"/>
        <dbReference type="ChEBI" id="CHEBI:57692"/>
        <dbReference type="ChEBI" id="CHEBI:58307"/>
        <dbReference type="ChEBI" id="CHEBI:58503"/>
        <dbReference type="ChEBI" id="CHEBI:58537"/>
        <dbReference type="EC" id="2.5.1.17"/>
    </reaction>
</comment>
<dbReference type="InterPro" id="IPR036451">
    <property type="entry name" value="CblAdoTrfase-like_sf"/>
</dbReference>
<evidence type="ECO:0000313" key="7">
    <source>
        <dbReference type="EMBL" id="MBK1878679.1"/>
    </source>
</evidence>
<reference evidence="7" key="1">
    <citation type="submission" date="2021-01" db="EMBL/GenBank/DDBJ databases">
        <title>Modified the classification status of verrucomicrobia.</title>
        <authorList>
            <person name="Feng X."/>
        </authorList>
    </citation>
    <scope>NUCLEOTIDE SEQUENCE</scope>
    <source>
        <strain evidence="7">KCTC 13126</strain>
    </source>
</reference>
<keyword evidence="8" id="KW-1185">Reference proteome</keyword>
<dbReference type="InterPro" id="IPR016030">
    <property type="entry name" value="CblAdoTrfase-like"/>
</dbReference>